<evidence type="ECO:0000259" key="1">
    <source>
        <dbReference type="Pfam" id="PF12728"/>
    </source>
</evidence>
<dbReference type="Proteomes" id="UP000190074">
    <property type="component" value="Unassembled WGS sequence"/>
</dbReference>
<dbReference type="Pfam" id="PF12728">
    <property type="entry name" value="HTH_17"/>
    <property type="match status" value="1"/>
</dbReference>
<dbReference type="RefSeq" id="WP_005089873.1">
    <property type="nucleotide sequence ID" value="NZ_FVGW01000004.1"/>
</dbReference>
<evidence type="ECO:0000313" key="3">
    <source>
        <dbReference type="Proteomes" id="UP000190074"/>
    </source>
</evidence>
<dbReference type="AlphaFoldDB" id="A0A1U2D9E9"/>
<dbReference type="EMBL" id="FVGW01000004">
    <property type="protein sequence ID" value="SKM02636.1"/>
    <property type="molecule type" value="Genomic_DNA"/>
</dbReference>
<feature type="domain" description="Helix-turn-helix" evidence="1">
    <location>
        <begin position="19"/>
        <end position="58"/>
    </location>
</feature>
<reference evidence="2 3" key="1">
    <citation type="submission" date="2016-11" db="EMBL/GenBank/DDBJ databases">
        <authorList>
            <consortium name="Pathogen Informatics"/>
        </authorList>
    </citation>
    <scope>NUCLEOTIDE SEQUENCE [LARGE SCALE GENOMIC DNA]</scope>
    <source>
        <strain evidence="2 3">911</strain>
    </source>
</reference>
<gene>
    <name evidence="2" type="ORF">SAMEA2259716_02334</name>
</gene>
<dbReference type="InterPro" id="IPR041657">
    <property type="entry name" value="HTH_17"/>
</dbReference>
<evidence type="ECO:0000313" key="2">
    <source>
        <dbReference type="EMBL" id="SKM02636.1"/>
    </source>
</evidence>
<name>A0A1U2D9E9_9MYCO</name>
<sequence>MTAVVERVTAEPVLVPRRQAAEMLGLGLTEFDELRRAGRIFVRKYGRKVLVPMEEIRKCAETIPWDEDKDS</sequence>
<proteinExistence type="predicted"/>
<accession>A0A1U2D9E9</accession>
<protein>
    <recommendedName>
        <fullName evidence="1">Helix-turn-helix domain-containing protein</fullName>
    </recommendedName>
</protein>
<organism evidence="2 3">
    <name type="scientific">Mycobacteroides abscessus subsp. massiliense</name>
    <dbReference type="NCBI Taxonomy" id="1962118"/>
    <lineage>
        <taxon>Bacteria</taxon>
        <taxon>Bacillati</taxon>
        <taxon>Actinomycetota</taxon>
        <taxon>Actinomycetes</taxon>
        <taxon>Mycobacteriales</taxon>
        <taxon>Mycobacteriaceae</taxon>
        <taxon>Mycobacteroides</taxon>
        <taxon>Mycobacteroides abscessus</taxon>
    </lineage>
</organism>